<dbReference type="Pfam" id="PF01728">
    <property type="entry name" value="FtsJ"/>
    <property type="match status" value="1"/>
</dbReference>
<dbReference type="GO" id="GO:0032259">
    <property type="term" value="P:methylation"/>
    <property type="evidence" value="ECO:0007669"/>
    <property type="project" value="UniProtKB-KW"/>
</dbReference>
<sequence>MRKIRLDERVVALGLAADLETARRLIMAGEIRTGDRVWDKAGQKVAADQPLEHRPRGLPWVSRGGRKLARALAVFAVPVAGAVCLDIGASTGGFTDVLLQAGAAAVTALDVGYGLLDARLRADPRVTVRERTNFRTLPVDAFPQPFDLVVTDVSFISLRLIVPHAFAFLRPAGAVIALIKPQFEAPPDQVEPGGLVRDPAVHRSVIEHLQDAFAGEGICLHGLEPAPIVDEHKNVEYLSLWRRGDPPAAVDIGAIVGAATARPPRAGPLSERAASRRPPRA</sequence>
<keyword evidence="7" id="KW-0489">Methyltransferase</keyword>
<dbReference type="Gene3D" id="3.40.50.150">
    <property type="entry name" value="Vaccinia Virus protein VP39"/>
    <property type="match status" value="1"/>
</dbReference>
<evidence type="ECO:0000256" key="2">
    <source>
        <dbReference type="ARBA" id="ARBA00029460"/>
    </source>
</evidence>
<dbReference type="InterPro" id="IPR029063">
    <property type="entry name" value="SAM-dependent_MTases_sf"/>
</dbReference>
<organism evidence="7 8">
    <name type="scientific">Candidatus Ozemobacter sibiricus</name>
    <dbReference type="NCBI Taxonomy" id="2268124"/>
    <lineage>
        <taxon>Bacteria</taxon>
        <taxon>Candidatus Ozemobacteria</taxon>
        <taxon>Candidatus Ozemobacterales</taxon>
        <taxon>Candidatus Ozemobacteraceae</taxon>
        <taxon>Candidatus Ozemobacter</taxon>
    </lineage>
</organism>
<dbReference type="InterPro" id="IPR004538">
    <property type="entry name" value="Hemolysin_A/TlyA"/>
</dbReference>
<gene>
    <name evidence="7" type="ORF">OZSIB_1897</name>
</gene>
<evidence type="ECO:0000256" key="1">
    <source>
        <dbReference type="ARBA" id="ARBA00022884"/>
    </source>
</evidence>
<dbReference type="SUPFAM" id="SSF53335">
    <property type="entry name" value="S-adenosyl-L-methionine-dependent methyltransferases"/>
    <property type="match status" value="1"/>
</dbReference>
<evidence type="ECO:0000313" key="7">
    <source>
        <dbReference type="EMBL" id="RCK77988.1"/>
    </source>
</evidence>
<reference evidence="7 8" key="1">
    <citation type="submission" date="2018-05" db="EMBL/GenBank/DDBJ databases">
        <title>A metagenomic window into the 2 km-deep terrestrial subsurface aquifer revealed taxonomically and functionally diverse microbial community comprising novel uncultured bacterial lineages.</title>
        <authorList>
            <person name="Kadnikov V.V."/>
            <person name="Mardanov A.V."/>
            <person name="Beletsky A.V."/>
            <person name="Banks D."/>
            <person name="Pimenov N.V."/>
            <person name="Frank Y.A."/>
            <person name="Karnachuk O.V."/>
            <person name="Ravin N.V."/>
        </authorList>
    </citation>
    <scope>NUCLEOTIDE SEQUENCE [LARGE SCALE GENOMIC DNA]</scope>
    <source>
        <strain evidence="7">BY5</strain>
    </source>
</reference>
<comment type="similarity">
    <text evidence="2">Belongs to the TlyA family.</text>
</comment>
<keyword evidence="5" id="KW-0472">Membrane</keyword>
<accession>A0A367ZIX6</accession>
<dbReference type="GO" id="GO:0008168">
    <property type="term" value="F:methyltransferase activity"/>
    <property type="evidence" value="ECO:0007669"/>
    <property type="project" value="UniProtKB-KW"/>
</dbReference>
<evidence type="ECO:0000256" key="3">
    <source>
        <dbReference type="PROSITE-ProRule" id="PRU00182"/>
    </source>
</evidence>
<dbReference type="InterPro" id="IPR002877">
    <property type="entry name" value="RNA_MeTrfase_FtsJ_dom"/>
</dbReference>
<keyword evidence="5" id="KW-0812">Transmembrane</keyword>
<dbReference type="PANTHER" id="PTHR32319:SF0">
    <property type="entry name" value="BACTERIAL HEMOLYSIN-LIKE PROTEIN"/>
    <property type="match status" value="1"/>
</dbReference>
<protein>
    <submittedName>
        <fullName evidence="7">RNA binding methyltransferase FtsJ like</fullName>
    </submittedName>
</protein>
<dbReference type="InterPro" id="IPR036986">
    <property type="entry name" value="S4_RNA-bd_sf"/>
</dbReference>
<dbReference type="CDD" id="cd00165">
    <property type="entry name" value="S4"/>
    <property type="match status" value="1"/>
</dbReference>
<dbReference type="PIRSF" id="PIRSF005578">
    <property type="entry name" value="TlyA"/>
    <property type="match status" value="1"/>
</dbReference>
<feature type="region of interest" description="Disordered" evidence="4">
    <location>
        <begin position="261"/>
        <end position="281"/>
    </location>
</feature>
<dbReference type="SUPFAM" id="SSF55174">
    <property type="entry name" value="Alpha-L RNA-binding motif"/>
    <property type="match status" value="1"/>
</dbReference>
<feature type="domain" description="Ribosomal RNA methyltransferase FtsJ" evidence="6">
    <location>
        <begin position="60"/>
        <end position="238"/>
    </location>
</feature>
<feature type="transmembrane region" description="Helical" evidence="5">
    <location>
        <begin position="71"/>
        <end position="91"/>
    </location>
</feature>
<keyword evidence="7" id="KW-0808">Transferase</keyword>
<dbReference type="Gene3D" id="3.10.290.10">
    <property type="entry name" value="RNA-binding S4 domain"/>
    <property type="match status" value="1"/>
</dbReference>
<dbReference type="AlphaFoldDB" id="A0A367ZIX6"/>
<name>A0A367ZIX6_9BACT</name>
<dbReference type="InterPro" id="IPR047048">
    <property type="entry name" value="TlyA"/>
</dbReference>
<comment type="caution">
    <text evidence="7">The sequence shown here is derived from an EMBL/GenBank/DDBJ whole genome shotgun (WGS) entry which is preliminary data.</text>
</comment>
<evidence type="ECO:0000256" key="5">
    <source>
        <dbReference type="SAM" id="Phobius"/>
    </source>
</evidence>
<dbReference type="PANTHER" id="PTHR32319">
    <property type="entry name" value="BACTERIAL HEMOLYSIN-LIKE PROTEIN"/>
    <property type="match status" value="1"/>
</dbReference>
<feature type="transmembrane region" description="Helical" evidence="5">
    <location>
        <begin position="97"/>
        <end position="116"/>
    </location>
</feature>
<dbReference type="Proteomes" id="UP000252355">
    <property type="component" value="Unassembled WGS sequence"/>
</dbReference>
<proteinExistence type="inferred from homology"/>
<evidence type="ECO:0000259" key="6">
    <source>
        <dbReference type="Pfam" id="PF01728"/>
    </source>
</evidence>
<dbReference type="CDD" id="cd02440">
    <property type="entry name" value="AdoMet_MTases"/>
    <property type="match status" value="1"/>
</dbReference>
<evidence type="ECO:0000256" key="4">
    <source>
        <dbReference type="SAM" id="MobiDB-lite"/>
    </source>
</evidence>
<dbReference type="PROSITE" id="PS50889">
    <property type="entry name" value="S4"/>
    <property type="match status" value="1"/>
</dbReference>
<keyword evidence="5" id="KW-1133">Transmembrane helix</keyword>
<evidence type="ECO:0000313" key="8">
    <source>
        <dbReference type="Proteomes" id="UP000252355"/>
    </source>
</evidence>
<dbReference type="GO" id="GO:0003723">
    <property type="term" value="F:RNA binding"/>
    <property type="evidence" value="ECO:0007669"/>
    <property type="project" value="UniProtKB-KW"/>
</dbReference>
<keyword evidence="1 3" id="KW-0694">RNA-binding</keyword>
<dbReference type="EMBL" id="QOQW01000029">
    <property type="protein sequence ID" value="RCK77988.1"/>
    <property type="molecule type" value="Genomic_DNA"/>
</dbReference>